<name>A0AAE3JU89_9FIRM</name>
<protein>
    <submittedName>
        <fullName evidence="1">Uncharacterized protein</fullName>
    </submittedName>
</protein>
<evidence type="ECO:0000313" key="1">
    <source>
        <dbReference type="EMBL" id="MCG4767301.1"/>
    </source>
</evidence>
<proteinExistence type="predicted"/>
<dbReference type="EMBL" id="JAKNFS010000040">
    <property type="protein sequence ID" value="MCG4767301.1"/>
    <property type="molecule type" value="Genomic_DNA"/>
</dbReference>
<dbReference type="AlphaFoldDB" id="A0AAE3JU89"/>
<organism evidence="1 2">
    <name type="scientific">Fusicatenibacter saccharivorans</name>
    <dbReference type="NCBI Taxonomy" id="1150298"/>
    <lineage>
        <taxon>Bacteria</taxon>
        <taxon>Bacillati</taxon>
        <taxon>Bacillota</taxon>
        <taxon>Clostridia</taxon>
        <taxon>Lachnospirales</taxon>
        <taxon>Lachnospiraceae</taxon>
        <taxon>Fusicatenibacter</taxon>
    </lineage>
</organism>
<gene>
    <name evidence="1" type="ORF">L0N21_17615</name>
</gene>
<accession>A0AAE3JU89</accession>
<sequence>MLKEINSSKDVITNVDLFNEIIELVKNSKDTALMKCEGELPPFVDYAIPESYVSGIYDCEFDPLFVLSPGYNEGYYLDLSIRGAWSITDKIDTLHLGTIKTLGNSVEGIRQMATLYGECLVSFQKIMHDNMDSFTRKGFDLKLYNTKKEYSGGFSGLESSDIARQRFQEYHSKSPEELNYGIIRDNMSRREKIVTERSSL</sequence>
<comment type="caution">
    <text evidence="1">The sequence shown here is derived from an EMBL/GenBank/DDBJ whole genome shotgun (WGS) entry which is preliminary data.</text>
</comment>
<dbReference type="RefSeq" id="WP_238033727.1">
    <property type="nucleotide sequence ID" value="NZ_JAKNFS010000040.1"/>
</dbReference>
<dbReference type="Proteomes" id="UP001199915">
    <property type="component" value="Unassembled WGS sequence"/>
</dbReference>
<reference evidence="1" key="1">
    <citation type="submission" date="2022-01" db="EMBL/GenBank/DDBJ databases">
        <title>Collection of gut derived symbiotic bacterial strains cultured from healthy donors.</title>
        <authorList>
            <person name="Lin H."/>
            <person name="Kohout C."/>
            <person name="Waligurski E."/>
            <person name="Pamer E.G."/>
        </authorList>
    </citation>
    <scope>NUCLEOTIDE SEQUENCE</scope>
    <source>
        <strain evidence="1">DFI.5.49</strain>
    </source>
</reference>
<evidence type="ECO:0000313" key="2">
    <source>
        <dbReference type="Proteomes" id="UP001199915"/>
    </source>
</evidence>